<keyword evidence="1" id="KW-0472">Membrane</keyword>
<dbReference type="EMBL" id="LGRV01000003">
    <property type="protein sequence ID" value="KOS68410.1"/>
    <property type="molecule type" value="Genomic_DNA"/>
</dbReference>
<protein>
    <recommendedName>
        <fullName evidence="4">YesK-like protein</fullName>
    </recommendedName>
</protein>
<feature type="transmembrane region" description="Helical" evidence="1">
    <location>
        <begin position="45"/>
        <end position="69"/>
    </location>
</feature>
<gene>
    <name evidence="2" type="ORF">AEA09_07475</name>
</gene>
<accession>A0ABR5K0Z4</accession>
<feature type="transmembrane region" description="Helical" evidence="1">
    <location>
        <begin position="12"/>
        <end position="33"/>
    </location>
</feature>
<keyword evidence="3" id="KW-1185">Reference proteome</keyword>
<reference evidence="3" key="1">
    <citation type="submission" date="2015-07" db="EMBL/GenBank/DDBJ databases">
        <title>Fjat-14205 dsm 2895.</title>
        <authorList>
            <person name="Liu B."/>
            <person name="Wang J."/>
            <person name="Zhu Y."/>
            <person name="Liu G."/>
            <person name="Chen Q."/>
            <person name="Chen Z."/>
            <person name="Lan J."/>
            <person name="Che J."/>
            <person name="Ge C."/>
            <person name="Shi H."/>
            <person name="Pan Z."/>
            <person name="Liu X."/>
        </authorList>
    </citation>
    <scope>NUCLEOTIDE SEQUENCE [LARGE SCALE GENOMIC DNA]</scope>
    <source>
        <strain evidence="3">DSM 25560</strain>
    </source>
</reference>
<name>A0ABR5K0Z4_9BACI</name>
<proteinExistence type="predicted"/>
<evidence type="ECO:0000313" key="3">
    <source>
        <dbReference type="Proteomes" id="UP000050668"/>
    </source>
</evidence>
<keyword evidence="1" id="KW-0812">Transmembrane</keyword>
<keyword evidence="1" id="KW-1133">Transmembrane helix</keyword>
<evidence type="ECO:0000256" key="1">
    <source>
        <dbReference type="SAM" id="Phobius"/>
    </source>
</evidence>
<evidence type="ECO:0008006" key="4">
    <source>
        <dbReference type="Google" id="ProtNLM"/>
    </source>
</evidence>
<dbReference type="Proteomes" id="UP000050668">
    <property type="component" value="Unassembled WGS sequence"/>
</dbReference>
<comment type="caution">
    <text evidence="2">The sequence shown here is derived from an EMBL/GenBank/DDBJ whole genome shotgun (WGS) entry which is preliminary data.</text>
</comment>
<sequence length="105" mass="11607">MFKEGIYVVSESLGLLLVFIMALSIFFGLNYFGIKYTRQSKRKRLWAGIISILISPIIFLGSLGFTLLFDEGGFGAGFIAVLLTSGFVLNSIIIMFSAFFMPSKS</sequence>
<organism evidence="2 3">
    <name type="scientific">Lysinibacillus contaminans</name>
    <dbReference type="NCBI Taxonomy" id="1293441"/>
    <lineage>
        <taxon>Bacteria</taxon>
        <taxon>Bacillati</taxon>
        <taxon>Bacillota</taxon>
        <taxon>Bacilli</taxon>
        <taxon>Bacillales</taxon>
        <taxon>Bacillaceae</taxon>
        <taxon>Lysinibacillus</taxon>
    </lineage>
</organism>
<feature type="transmembrane region" description="Helical" evidence="1">
    <location>
        <begin position="75"/>
        <end position="100"/>
    </location>
</feature>
<evidence type="ECO:0000313" key="2">
    <source>
        <dbReference type="EMBL" id="KOS68410.1"/>
    </source>
</evidence>